<organism evidence="1 2">
    <name type="scientific">Leuconostoc pseudomesenteroides</name>
    <dbReference type="NCBI Taxonomy" id="33968"/>
    <lineage>
        <taxon>Bacteria</taxon>
        <taxon>Bacillati</taxon>
        <taxon>Bacillota</taxon>
        <taxon>Bacilli</taxon>
        <taxon>Lactobacillales</taxon>
        <taxon>Lactobacillaceae</taxon>
        <taxon>Leuconostoc</taxon>
    </lineage>
</organism>
<dbReference type="Pfam" id="PF20327">
    <property type="entry name" value="DUF6622"/>
    <property type="match status" value="1"/>
</dbReference>
<accession>A0A5B8SYQ7</accession>
<dbReference type="Proteomes" id="UP000321296">
    <property type="component" value="Chromosome"/>
</dbReference>
<name>A0A5B8SYQ7_LEUPS</name>
<dbReference type="EMBL" id="CP042383">
    <property type="protein sequence ID" value="QEA42332.1"/>
    <property type="molecule type" value="Genomic_DNA"/>
</dbReference>
<dbReference type="KEGG" id="lpse:FGL85_07330"/>
<proteinExistence type="predicted"/>
<protein>
    <submittedName>
        <fullName evidence="1">DUF1453 family protein</fullName>
    </submittedName>
</protein>
<dbReference type="AlphaFoldDB" id="A0A5B8SYQ7"/>
<sequence>MANILEIIFQIIHNTPFWVWVVLIILVKRGTALMHDGPSSLGKSVIMPLIFIVWGLNTVVTKFADPDVILGFYIVSLLPGFLLSYLLYMNRKFYVENGQLIQAGSKLPITIMLSNFFVKYFLNVLTAMHPALYNQMQFNIFYGIISGFTVGLFFGGIYKTLTAQKQMFTTK</sequence>
<gene>
    <name evidence="1" type="ORF">FGL85_07330</name>
</gene>
<dbReference type="InterPro" id="IPR046730">
    <property type="entry name" value="DUF6622"/>
</dbReference>
<evidence type="ECO:0000313" key="1">
    <source>
        <dbReference type="EMBL" id="QEA42332.1"/>
    </source>
</evidence>
<evidence type="ECO:0000313" key="2">
    <source>
        <dbReference type="Proteomes" id="UP000321296"/>
    </source>
</evidence>
<reference evidence="1 2" key="1">
    <citation type="submission" date="2019-06" db="EMBL/GenBank/DDBJ databases">
        <title>Genome analyses of bacteria isolated from kimchi.</title>
        <authorList>
            <person name="Lee S."/>
            <person name="Ahn S."/>
            <person name="Roh S."/>
        </authorList>
    </citation>
    <scope>NUCLEOTIDE SEQUENCE [LARGE SCALE GENOMIC DNA]</scope>
    <source>
        <strain evidence="1 2">CBA3630</strain>
    </source>
</reference>
<dbReference type="RefSeq" id="WP_147651494.1">
    <property type="nucleotide sequence ID" value="NZ_BMBO01000005.1"/>
</dbReference>